<dbReference type="Proteomes" id="UP000050761">
    <property type="component" value="Unassembled WGS sequence"/>
</dbReference>
<evidence type="ECO:0000313" key="3">
    <source>
        <dbReference type="Proteomes" id="UP000050761"/>
    </source>
</evidence>
<evidence type="ECO:0000313" key="4">
    <source>
        <dbReference type="WBParaSite" id="HPBE_0000814901-mRNA-1"/>
    </source>
</evidence>
<dbReference type="EMBL" id="UZAH01026069">
    <property type="protein sequence ID" value="VDO75128.1"/>
    <property type="molecule type" value="Genomic_DNA"/>
</dbReference>
<evidence type="ECO:0000313" key="2">
    <source>
        <dbReference type="EMBL" id="VDO75128.1"/>
    </source>
</evidence>
<feature type="region of interest" description="Disordered" evidence="1">
    <location>
        <begin position="1"/>
        <end position="35"/>
    </location>
</feature>
<evidence type="ECO:0000256" key="1">
    <source>
        <dbReference type="SAM" id="MobiDB-lite"/>
    </source>
</evidence>
<organism evidence="3 4">
    <name type="scientific">Heligmosomoides polygyrus</name>
    <name type="common">Parasitic roundworm</name>
    <dbReference type="NCBI Taxonomy" id="6339"/>
    <lineage>
        <taxon>Eukaryota</taxon>
        <taxon>Metazoa</taxon>
        <taxon>Ecdysozoa</taxon>
        <taxon>Nematoda</taxon>
        <taxon>Chromadorea</taxon>
        <taxon>Rhabditida</taxon>
        <taxon>Rhabditina</taxon>
        <taxon>Rhabditomorpha</taxon>
        <taxon>Strongyloidea</taxon>
        <taxon>Heligmosomidae</taxon>
        <taxon>Heligmosomoides</taxon>
    </lineage>
</organism>
<sequence>MSAKKNDPWLWDTGHGAGRLGRRSDSELDQDQMDDEKWPIKGHEICIITQRRRRPGYERHLSRGDLMACLKNVY</sequence>
<proteinExistence type="predicted"/>
<reference evidence="4" key="2">
    <citation type="submission" date="2019-09" db="UniProtKB">
        <authorList>
            <consortium name="WormBaseParasite"/>
        </authorList>
    </citation>
    <scope>IDENTIFICATION</scope>
</reference>
<name>A0A183FLK3_HELPZ</name>
<reference evidence="2 3" key="1">
    <citation type="submission" date="2018-11" db="EMBL/GenBank/DDBJ databases">
        <authorList>
            <consortium name="Pathogen Informatics"/>
        </authorList>
    </citation>
    <scope>NUCLEOTIDE SEQUENCE [LARGE SCALE GENOMIC DNA]</scope>
</reference>
<dbReference type="WBParaSite" id="HPBE_0000814901-mRNA-1">
    <property type="protein sequence ID" value="HPBE_0000814901-mRNA-1"/>
    <property type="gene ID" value="HPBE_0000814901"/>
</dbReference>
<keyword evidence="3" id="KW-1185">Reference proteome</keyword>
<gene>
    <name evidence="2" type="ORF">HPBE_LOCUS8150</name>
</gene>
<accession>A0A183FLK3</accession>
<protein>
    <submittedName>
        <fullName evidence="2 4">Uncharacterized protein</fullName>
    </submittedName>
</protein>
<accession>A0A3P8BF71</accession>
<dbReference type="AlphaFoldDB" id="A0A183FLK3"/>